<evidence type="ECO:0000256" key="6">
    <source>
        <dbReference type="ARBA" id="ARBA00048574"/>
    </source>
</evidence>
<sequence length="454" mass="49618">MEVTLPQMLLAREQRVQRQQALLAAFPHPLICFTLNIAGPEKDSPLIRRGFREGCRMLEDALAQARMEVLHRELEYRDTGCEGYFSVAGDAQAVKDLCIGLEDSCPLGRLFDMDVLPPGGAQLRRADGDNRRCIVCGAPGRGCASRRVHTVPELQAATRRILESHFLEKDRRAAASLALQGLLDEVCTTPKPGLVDRANSGSHKDMDIFTFTASASALAPYLGQCVAIGQETRQLPPEETFRQLRKAGLQAETVMFSATHGVNTHKGAIFTMGVVCGAVGRLWRPEQPCGNLPEILAECAQMTRTAMETDFAAMRAMKTPQTAGQRLYRDYGIRGIRGEVAQGLPSVSQVGLPALENALAAGKGRNHAAAIALLYLIGHVTDTNMAARGGMDQAKASMDRVARLLEHDPMPAPSEIEVLDREFIRRNLSPGGCADLLAVTLFLHDWQEWTRKQA</sequence>
<reference evidence="8" key="2">
    <citation type="journal article" date="2021" name="PeerJ">
        <title>Extensive microbial diversity within the chicken gut microbiome revealed by metagenomics and culture.</title>
        <authorList>
            <person name="Gilroy R."/>
            <person name="Ravi A."/>
            <person name="Getino M."/>
            <person name="Pursley I."/>
            <person name="Horton D.L."/>
            <person name="Alikhan N.F."/>
            <person name="Baker D."/>
            <person name="Gharbi K."/>
            <person name="Hall N."/>
            <person name="Watson M."/>
            <person name="Adriaenssens E.M."/>
            <person name="Foster-Nyarko E."/>
            <person name="Jarju S."/>
            <person name="Secka A."/>
            <person name="Antonio M."/>
            <person name="Oren A."/>
            <person name="Chaudhuri R.R."/>
            <person name="La Ragione R."/>
            <person name="Hildebrand F."/>
            <person name="Pallen M.J."/>
        </authorList>
    </citation>
    <scope>NUCLEOTIDE SEQUENCE</scope>
    <source>
        <strain evidence="8">13361</strain>
    </source>
</reference>
<dbReference type="PANTHER" id="PTHR30201">
    <property type="entry name" value="TRIPHOSPHORIBOSYL-DEPHOSPHO-COA SYNTHASE"/>
    <property type="match status" value="1"/>
</dbReference>
<dbReference type="InterPro" id="IPR017551">
    <property type="entry name" value="TriPribosyl-deP-CoA_syn_CitG"/>
</dbReference>
<keyword evidence="2 7" id="KW-0808">Transferase</keyword>
<evidence type="ECO:0000256" key="4">
    <source>
        <dbReference type="ARBA" id="ARBA00022741"/>
    </source>
</evidence>
<evidence type="ECO:0000256" key="1">
    <source>
        <dbReference type="ARBA" id="ARBA00001210"/>
    </source>
</evidence>
<dbReference type="HAMAP" id="MF_00397">
    <property type="entry name" value="CitG"/>
    <property type="match status" value="1"/>
</dbReference>
<accession>A0A9D0Z145</accession>
<comment type="similarity">
    <text evidence="7">Belongs to the CitG/MdcB family.</text>
</comment>
<reference evidence="8" key="1">
    <citation type="submission" date="2020-10" db="EMBL/GenBank/DDBJ databases">
        <authorList>
            <person name="Gilroy R."/>
        </authorList>
    </citation>
    <scope>NUCLEOTIDE SEQUENCE</scope>
    <source>
        <strain evidence="8">13361</strain>
    </source>
</reference>
<organism evidence="8 9">
    <name type="scientific">Candidatus Faecousia excrementigallinarum</name>
    <dbReference type="NCBI Taxonomy" id="2840806"/>
    <lineage>
        <taxon>Bacteria</taxon>
        <taxon>Bacillati</taxon>
        <taxon>Bacillota</taxon>
        <taxon>Clostridia</taxon>
        <taxon>Eubacteriales</taxon>
        <taxon>Oscillospiraceae</taxon>
        <taxon>Faecousia</taxon>
    </lineage>
</organism>
<keyword evidence="3" id="KW-0548">Nucleotidyltransferase</keyword>
<dbReference type="AlphaFoldDB" id="A0A9D0Z145"/>
<keyword evidence="8" id="KW-0328">Glycosyltransferase</keyword>
<dbReference type="EMBL" id="DVFK01000012">
    <property type="protein sequence ID" value="HIQ67045.1"/>
    <property type="molecule type" value="Genomic_DNA"/>
</dbReference>
<evidence type="ECO:0000313" key="8">
    <source>
        <dbReference type="EMBL" id="HIQ67045.1"/>
    </source>
</evidence>
<dbReference type="PANTHER" id="PTHR30201:SF2">
    <property type="entry name" value="2-(5''-TRIPHOSPHORIBOSYL)-3'-DEPHOSPHOCOENZYME-A SYNTHASE"/>
    <property type="match status" value="1"/>
</dbReference>
<comment type="catalytic activity">
    <reaction evidence="6">
        <text>apo-[citrate lyase ACP] + 2'-(5''-triphospho-alpha-D-ribosyl)-3'-dephospho-CoA = holo-[citrate lyase ACP] + diphosphate</text>
        <dbReference type="Rhea" id="RHEA:16333"/>
        <dbReference type="Rhea" id="RHEA-COMP:10157"/>
        <dbReference type="Rhea" id="RHEA-COMP:10158"/>
        <dbReference type="ChEBI" id="CHEBI:29999"/>
        <dbReference type="ChEBI" id="CHEBI:33019"/>
        <dbReference type="ChEBI" id="CHEBI:61378"/>
        <dbReference type="ChEBI" id="CHEBI:82683"/>
        <dbReference type="EC" id="2.7.7.61"/>
    </reaction>
</comment>
<dbReference type="NCBIfam" id="TIGR03125">
    <property type="entry name" value="citrate_citG"/>
    <property type="match status" value="1"/>
</dbReference>
<comment type="catalytic activity">
    <reaction evidence="1 7">
        <text>3'-dephospho-CoA + ATP = 2'-(5''-triphospho-alpha-D-ribosyl)-3'-dephospho-CoA + adenine</text>
        <dbReference type="Rhea" id="RHEA:15117"/>
        <dbReference type="ChEBI" id="CHEBI:16708"/>
        <dbReference type="ChEBI" id="CHEBI:30616"/>
        <dbReference type="ChEBI" id="CHEBI:57328"/>
        <dbReference type="ChEBI" id="CHEBI:61378"/>
        <dbReference type="EC" id="2.4.2.52"/>
    </reaction>
</comment>
<dbReference type="InterPro" id="IPR005551">
    <property type="entry name" value="CitX"/>
</dbReference>
<protein>
    <recommendedName>
        <fullName evidence="7">Probable 2-(5''-triphosphoribosyl)-3'-dephosphocoenzyme-A synthase</fullName>
        <shortName evidence="7">2-(5''-triphosphoribosyl)-3'-dephospho-CoA synthase</shortName>
        <ecNumber evidence="7">2.4.2.52</ecNumber>
    </recommendedName>
</protein>
<evidence type="ECO:0000256" key="2">
    <source>
        <dbReference type="ARBA" id="ARBA00022679"/>
    </source>
</evidence>
<evidence type="ECO:0000256" key="3">
    <source>
        <dbReference type="ARBA" id="ARBA00022695"/>
    </source>
</evidence>
<dbReference type="GO" id="GO:0005524">
    <property type="term" value="F:ATP binding"/>
    <property type="evidence" value="ECO:0007669"/>
    <property type="project" value="UniProtKB-KW"/>
</dbReference>
<gene>
    <name evidence="7 8" type="primary">citG</name>
    <name evidence="8" type="ORF">IAB74_00860</name>
</gene>
<dbReference type="Gene3D" id="1.10.4200.10">
    <property type="entry name" value="Triphosphoribosyl-dephospho-CoA protein"/>
    <property type="match status" value="1"/>
</dbReference>
<dbReference type="NCBIfam" id="TIGR03124">
    <property type="entry name" value="citrate_citX"/>
    <property type="match status" value="1"/>
</dbReference>
<dbReference type="GO" id="GO:0016757">
    <property type="term" value="F:glycosyltransferase activity"/>
    <property type="evidence" value="ECO:0007669"/>
    <property type="project" value="UniProtKB-KW"/>
</dbReference>
<proteinExistence type="inferred from homology"/>
<dbReference type="EC" id="2.4.2.52" evidence="7"/>
<keyword evidence="5 7" id="KW-0067">ATP-binding</keyword>
<evidence type="ECO:0000256" key="7">
    <source>
        <dbReference type="HAMAP-Rule" id="MF_00397"/>
    </source>
</evidence>
<dbReference type="Pfam" id="PF03802">
    <property type="entry name" value="CitX"/>
    <property type="match status" value="1"/>
</dbReference>
<evidence type="ECO:0000256" key="5">
    <source>
        <dbReference type="ARBA" id="ARBA00022840"/>
    </source>
</evidence>
<dbReference type="GO" id="GO:0046917">
    <property type="term" value="F:triphosphoribosyl-dephospho-CoA synthase activity"/>
    <property type="evidence" value="ECO:0007669"/>
    <property type="project" value="UniProtKB-UniRule"/>
</dbReference>
<dbReference type="GO" id="GO:0050519">
    <property type="term" value="F:holo-citrate lyase synthase activity"/>
    <property type="evidence" value="ECO:0007669"/>
    <property type="project" value="UniProtKB-EC"/>
</dbReference>
<evidence type="ECO:0000313" key="9">
    <source>
        <dbReference type="Proteomes" id="UP000886796"/>
    </source>
</evidence>
<dbReference type="InterPro" id="IPR002736">
    <property type="entry name" value="CitG"/>
</dbReference>
<keyword evidence="4 7" id="KW-0547">Nucleotide-binding</keyword>
<name>A0A9D0Z145_9FIRM</name>
<dbReference type="GO" id="GO:0051191">
    <property type="term" value="P:prosthetic group biosynthetic process"/>
    <property type="evidence" value="ECO:0007669"/>
    <property type="project" value="InterPro"/>
</dbReference>
<comment type="caution">
    <text evidence="8">The sequence shown here is derived from an EMBL/GenBank/DDBJ whole genome shotgun (WGS) entry which is preliminary data.</text>
</comment>
<dbReference type="Pfam" id="PF01874">
    <property type="entry name" value="CitG"/>
    <property type="match status" value="1"/>
</dbReference>
<dbReference type="Proteomes" id="UP000886796">
    <property type="component" value="Unassembled WGS sequence"/>
</dbReference>